<evidence type="ECO:0000256" key="4">
    <source>
        <dbReference type="ARBA" id="ARBA00023239"/>
    </source>
</evidence>
<dbReference type="RefSeq" id="WP_206369942.1">
    <property type="nucleotide sequence ID" value="NZ_CAWPTM010000029.1"/>
</dbReference>
<evidence type="ECO:0000256" key="1">
    <source>
        <dbReference type="ARBA" id="ARBA00001911"/>
    </source>
</evidence>
<protein>
    <submittedName>
        <fullName evidence="6">NAD-dependent epimerase/dehydratase family protein</fullName>
    </submittedName>
</protein>
<accession>A0ABS3A128</accession>
<keyword evidence="7" id="KW-1185">Reference proteome</keyword>
<evidence type="ECO:0000313" key="6">
    <source>
        <dbReference type="EMBL" id="MBN3578185.1"/>
    </source>
</evidence>
<dbReference type="InterPro" id="IPR001509">
    <property type="entry name" value="Epimerase_deHydtase"/>
</dbReference>
<feature type="domain" description="NAD-dependent epimerase/dehydratase" evidence="5">
    <location>
        <begin position="31"/>
        <end position="261"/>
    </location>
</feature>
<dbReference type="InterPro" id="IPR036291">
    <property type="entry name" value="NAD(P)-bd_dom_sf"/>
</dbReference>
<organism evidence="6 7">
    <name type="scientific">Vibrio neptunius</name>
    <dbReference type="NCBI Taxonomy" id="170651"/>
    <lineage>
        <taxon>Bacteria</taxon>
        <taxon>Pseudomonadati</taxon>
        <taxon>Pseudomonadota</taxon>
        <taxon>Gammaproteobacteria</taxon>
        <taxon>Vibrionales</taxon>
        <taxon>Vibrionaceae</taxon>
        <taxon>Vibrio</taxon>
    </lineage>
</organism>
<comment type="caution">
    <text evidence="6">The sequence shown here is derived from an EMBL/GenBank/DDBJ whole genome shotgun (WGS) entry which is preliminary data.</text>
</comment>
<dbReference type="SUPFAM" id="SSF51735">
    <property type="entry name" value="NAD(P)-binding Rossmann-fold domains"/>
    <property type="match status" value="1"/>
</dbReference>
<dbReference type="Gene3D" id="3.40.50.720">
    <property type="entry name" value="NAD(P)-binding Rossmann-like Domain"/>
    <property type="match status" value="1"/>
</dbReference>
<dbReference type="PANTHER" id="PTHR43078">
    <property type="entry name" value="UDP-GLUCURONIC ACID DECARBOXYLASE-RELATED"/>
    <property type="match status" value="1"/>
</dbReference>
<dbReference type="Pfam" id="PF01370">
    <property type="entry name" value="Epimerase"/>
    <property type="match status" value="1"/>
</dbReference>
<evidence type="ECO:0000259" key="5">
    <source>
        <dbReference type="Pfam" id="PF01370"/>
    </source>
</evidence>
<comment type="cofactor">
    <cofactor evidence="1">
        <name>NAD(+)</name>
        <dbReference type="ChEBI" id="CHEBI:57540"/>
    </cofactor>
</comment>
<reference evidence="6 7" key="1">
    <citation type="submission" date="2021-02" db="EMBL/GenBank/DDBJ databases">
        <title>Draft Genome Sequences of 5 Vibrio neptunius Strains Isolated From of Bivalve Hatcheries.</title>
        <authorList>
            <person name="Galvis F."/>
            <person name="Barja J.L."/>
            <person name="Lemos M.L."/>
            <person name="Balado M."/>
        </authorList>
    </citation>
    <scope>NUCLEOTIDE SEQUENCE [LARGE SCALE GENOMIC DNA]</scope>
    <source>
        <strain evidence="6 7">PP-145.98</strain>
    </source>
</reference>
<dbReference type="Proteomes" id="UP000779070">
    <property type="component" value="Unassembled WGS sequence"/>
</dbReference>
<proteinExistence type="predicted"/>
<name>A0ABS3A128_9VIBR</name>
<keyword evidence="2" id="KW-0210">Decarboxylase</keyword>
<evidence type="ECO:0000256" key="3">
    <source>
        <dbReference type="ARBA" id="ARBA00023027"/>
    </source>
</evidence>
<gene>
    <name evidence="6" type="ORF">JYA62_10935</name>
</gene>
<keyword evidence="4" id="KW-0456">Lyase</keyword>
<sequence length="337" mass="38371">MNDAQLNSIKNDLSRLFYENDDFISLKNKKVFITGASGYIGKWLLLSFAYLNNVKNYNIEVIATSKNILDCDIFKYLDINGKFYFENVDVRNPFDIPSDVNYVIHLAGSPDRRLYASDPLGVISTNIDGTRNVLNAATRVESLDKILVFTSGHTHGKIDHVSKEYQASSCLSFAASYTESKKVSETLCHIYERQHQLPIGIVRPYSFIGPLQKLDRPWAINNFINGALLNRRIKVIGNPDTRRTFLYSTDMVHAILCYLISANSELPLELGGDEKINLQELAKSIAINVGDDVVIEYYDKNKETARHDFYPKDNKNCNLRINDIDSTIEKTINWFSM</sequence>
<dbReference type="PANTHER" id="PTHR43078:SF6">
    <property type="entry name" value="UDP-GLUCURONIC ACID DECARBOXYLASE 1"/>
    <property type="match status" value="1"/>
</dbReference>
<dbReference type="InterPro" id="IPR044516">
    <property type="entry name" value="UXS-like"/>
</dbReference>
<keyword evidence="3" id="KW-0520">NAD</keyword>
<evidence type="ECO:0000313" key="7">
    <source>
        <dbReference type="Proteomes" id="UP000779070"/>
    </source>
</evidence>
<dbReference type="EMBL" id="JAFHLB010000012">
    <property type="protein sequence ID" value="MBN3578185.1"/>
    <property type="molecule type" value="Genomic_DNA"/>
</dbReference>
<evidence type="ECO:0000256" key="2">
    <source>
        <dbReference type="ARBA" id="ARBA00022793"/>
    </source>
</evidence>